<dbReference type="EMBL" id="VXRY01000496">
    <property type="protein sequence ID" value="MXY34803.1"/>
    <property type="molecule type" value="Genomic_DNA"/>
</dbReference>
<dbReference type="AlphaFoldDB" id="A0A6B0Y446"/>
<evidence type="ECO:0000256" key="6">
    <source>
        <dbReference type="ARBA" id="ARBA00023014"/>
    </source>
</evidence>
<dbReference type="InterPro" id="IPR006066">
    <property type="entry name" value="NO2/SO3_Rdtase_FeS/sirohaem_BS"/>
</dbReference>
<dbReference type="InterPro" id="IPR036136">
    <property type="entry name" value="Nit/Sulf_reduc_fer-like_dom_sf"/>
</dbReference>
<dbReference type="GO" id="GO:0016491">
    <property type="term" value="F:oxidoreductase activity"/>
    <property type="evidence" value="ECO:0007669"/>
    <property type="project" value="UniProtKB-KW"/>
</dbReference>
<dbReference type="PROSITE" id="PS00365">
    <property type="entry name" value="NIR_SIR"/>
    <property type="match status" value="1"/>
</dbReference>
<evidence type="ECO:0000256" key="3">
    <source>
        <dbReference type="ARBA" id="ARBA00022723"/>
    </source>
</evidence>
<keyword evidence="6" id="KW-0411">Iron-sulfur</keyword>
<dbReference type="PANTHER" id="PTHR32439">
    <property type="entry name" value="FERREDOXIN--NITRITE REDUCTASE, CHLOROPLASTIC"/>
    <property type="match status" value="1"/>
</dbReference>
<evidence type="ECO:0000256" key="4">
    <source>
        <dbReference type="ARBA" id="ARBA00023002"/>
    </source>
</evidence>
<keyword evidence="1" id="KW-0004">4Fe-4S</keyword>
<dbReference type="GO" id="GO:0046872">
    <property type="term" value="F:metal ion binding"/>
    <property type="evidence" value="ECO:0007669"/>
    <property type="project" value="UniProtKB-KW"/>
</dbReference>
<dbReference type="SUPFAM" id="SSF56014">
    <property type="entry name" value="Nitrite and sulphite reductase 4Fe-4S domain-like"/>
    <property type="match status" value="1"/>
</dbReference>
<evidence type="ECO:0000313" key="8">
    <source>
        <dbReference type="EMBL" id="MXY34803.1"/>
    </source>
</evidence>
<dbReference type="Pfam" id="PF03460">
    <property type="entry name" value="NIR_SIR_ferr"/>
    <property type="match status" value="1"/>
</dbReference>
<keyword evidence="3" id="KW-0479">Metal-binding</keyword>
<dbReference type="InterPro" id="IPR051329">
    <property type="entry name" value="NIR_SIR_4Fe-4S"/>
</dbReference>
<dbReference type="GO" id="GO:0051539">
    <property type="term" value="F:4 iron, 4 sulfur cluster binding"/>
    <property type="evidence" value="ECO:0007669"/>
    <property type="project" value="UniProtKB-KW"/>
</dbReference>
<dbReference type="InterPro" id="IPR005117">
    <property type="entry name" value="NiRdtase/SiRdtase_haem-b_fer"/>
</dbReference>
<feature type="domain" description="Nitrite/Sulfite reductase ferredoxin-like" evidence="7">
    <location>
        <begin position="3"/>
        <end position="64"/>
    </location>
</feature>
<dbReference type="InterPro" id="IPR045854">
    <property type="entry name" value="NO2/SO3_Rdtase_4Fe4S_sf"/>
</dbReference>
<evidence type="ECO:0000259" key="7">
    <source>
        <dbReference type="Pfam" id="PF03460"/>
    </source>
</evidence>
<accession>A0A6B0Y446</accession>
<evidence type="ECO:0000256" key="2">
    <source>
        <dbReference type="ARBA" id="ARBA00022617"/>
    </source>
</evidence>
<reference evidence="8" key="1">
    <citation type="submission" date="2019-09" db="EMBL/GenBank/DDBJ databases">
        <title>Characterisation of the sponge microbiome using genome-centric metagenomics.</title>
        <authorList>
            <person name="Engelberts J.P."/>
            <person name="Robbins S.J."/>
            <person name="De Goeij J.M."/>
            <person name="Aranda M."/>
            <person name="Bell S.C."/>
            <person name="Webster N.S."/>
        </authorList>
    </citation>
    <scope>NUCLEOTIDE SEQUENCE</scope>
    <source>
        <strain evidence="8">SB0664_bin_43</strain>
    </source>
</reference>
<keyword evidence="2" id="KW-0349">Heme</keyword>
<dbReference type="Gene3D" id="3.90.480.10">
    <property type="entry name" value="Sulfite Reductase Hemoprotein,Domain 2"/>
    <property type="match status" value="1"/>
</dbReference>
<evidence type="ECO:0000256" key="1">
    <source>
        <dbReference type="ARBA" id="ARBA00022485"/>
    </source>
</evidence>
<proteinExistence type="predicted"/>
<gene>
    <name evidence="8" type="ORF">F4Y60_12095</name>
</gene>
<organism evidence="8">
    <name type="scientific">Boseongicola sp. SB0664_bin_43</name>
    <dbReference type="NCBI Taxonomy" id="2604844"/>
    <lineage>
        <taxon>Bacteria</taxon>
        <taxon>Pseudomonadati</taxon>
        <taxon>Pseudomonadota</taxon>
        <taxon>Alphaproteobacteria</taxon>
        <taxon>Rhodobacterales</taxon>
        <taxon>Paracoccaceae</taxon>
        <taxon>Boseongicola</taxon>
    </lineage>
</organism>
<protein>
    <submittedName>
        <fullName evidence="8">Cobalamin biosynthesis protein CobG</fullName>
    </submittedName>
</protein>
<dbReference type="Gene3D" id="3.30.413.10">
    <property type="entry name" value="Sulfite Reductase Hemoprotein, domain 1"/>
    <property type="match status" value="2"/>
</dbReference>
<comment type="caution">
    <text evidence="8">The sequence shown here is derived from an EMBL/GenBank/DDBJ whole genome shotgun (WGS) entry which is preliminary data.</text>
</comment>
<dbReference type="SUPFAM" id="SSF55124">
    <property type="entry name" value="Nitrite/Sulfite reductase N-terminal domain-like"/>
    <property type="match status" value="1"/>
</dbReference>
<keyword evidence="4" id="KW-0560">Oxidoreductase</keyword>
<dbReference type="GO" id="GO:0020037">
    <property type="term" value="F:heme binding"/>
    <property type="evidence" value="ECO:0007669"/>
    <property type="project" value="InterPro"/>
</dbReference>
<evidence type="ECO:0000256" key="5">
    <source>
        <dbReference type="ARBA" id="ARBA00023004"/>
    </source>
</evidence>
<keyword evidence="5" id="KW-0408">Iron</keyword>
<dbReference type="PANTHER" id="PTHR32439:SF9">
    <property type="entry name" value="BLR3264 PROTEIN"/>
    <property type="match status" value="1"/>
</dbReference>
<name>A0A6B0Y446_9RHOB</name>
<sequence>MMSGDGLLVRIRPGSGRMTAAQARIVADLARRFGNGLIDLTSRAGLQIRGVTGNAHPELVRKLVAEELVDADPEIEARRNIVVAPFWIAGDLTDRLAHALALRLPELPQLPAKSGIAIDTGTAPVLRDVSADFRFERDGEGELLLRADGAARGLRIDEAGAFDALNRMAAWFVETGGGRSGRMRRHVSQAPLPGNWQLAVPADGCDVRSPGRTKDGVVVGVPFGAMSVDSFTGLLAEADPGWVQVMPRRCLFLETDRTVTNPAFIHDPSDSLLDVAACPGAPRCSQATVPTRSIARQLAERGLGTLHVSGCSKGCAKSGPADVTLVGREGTFDLVRSGSVGDIPDRTGVSGAGLLELLH</sequence>